<comment type="caution">
    <text evidence="1">The sequence shown here is derived from an EMBL/GenBank/DDBJ whole genome shotgun (WGS) entry which is preliminary data.</text>
</comment>
<sequence length="71" mass="8199">EFKGNLLDLGKEVAKLYGKGGLRVLAHLNEKNIKDILNFVDVGGKKITQNHYAEKILPPEEFERYLRMEKQ</sequence>
<dbReference type="AlphaFoldDB" id="A0A2M7UF22"/>
<feature type="non-terminal residue" evidence="1">
    <location>
        <position position="1"/>
    </location>
</feature>
<gene>
    <name evidence="1" type="ORF">COY11_03760</name>
</gene>
<accession>A0A2M7UF22</accession>
<evidence type="ECO:0000313" key="1">
    <source>
        <dbReference type="EMBL" id="PIZ69845.1"/>
    </source>
</evidence>
<evidence type="ECO:0000313" key="2">
    <source>
        <dbReference type="Proteomes" id="UP000229805"/>
    </source>
</evidence>
<reference evidence="2" key="1">
    <citation type="submission" date="2017-09" db="EMBL/GenBank/DDBJ databases">
        <title>Depth-based differentiation of microbial function through sediment-hosted aquifers and enrichment of novel symbionts in the deep terrestrial subsurface.</title>
        <authorList>
            <person name="Probst A.J."/>
            <person name="Ladd B."/>
            <person name="Jarett J.K."/>
            <person name="Geller-Mcgrath D.E."/>
            <person name="Sieber C.M.K."/>
            <person name="Emerson J.B."/>
            <person name="Anantharaman K."/>
            <person name="Thomas B.C."/>
            <person name="Malmstrom R."/>
            <person name="Stieglmeier M."/>
            <person name="Klingl A."/>
            <person name="Woyke T."/>
            <person name="Ryan C.M."/>
            <person name="Banfield J.F."/>
        </authorList>
    </citation>
    <scope>NUCLEOTIDE SEQUENCE [LARGE SCALE GENOMIC DNA]</scope>
</reference>
<dbReference type="EMBL" id="PFOG01000138">
    <property type="protein sequence ID" value="PIZ69845.1"/>
    <property type="molecule type" value="Genomic_DNA"/>
</dbReference>
<dbReference type="Proteomes" id="UP000229805">
    <property type="component" value="Unassembled WGS sequence"/>
</dbReference>
<name>A0A2M7UF22_9BACT</name>
<protein>
    <submittedName>
        <fullName evidence="1">Uncharacterized protein</fullName>
    </submittedName>
</protein>
<organism evidence="1 2">
    <name type="scientific">Candidatus Portnoybacteria bacterium CG_4_10_14_0_2_um_filter_44_20</name>
    <dbReference type="NCBI Taxonomy" id="1974799"/>
    <lineage>
        <taxon>Bacteria</taxon>
        <taxon>Candidatus Portnoyibacteriota</taxon>
    </lineage>
</organism>
<proteinExistence type="predicted"/>